<dbReference type="Pfam" id="PF07635">
    <property type="entry name" value="PSCyt1"/>
    <property type="match status" value="1"/>
</dbReference>
<sequence length="914" mass="103715">MKLNLIFVIVALAMQSILLAEEIDFERDIMPIFEESCIDCHGPDDAESGFRVDSRVALLRGGDYGEPAIVPGDVAKSMLIHVVSYEDEDLAMPPDEKLDDTKIELLKRWVVEGAIWPGQMDAEVTREKSNHWSFQPVTRPKVPEVESTFPRRNEVDAFLQAKLEFRSISPSAEADPRTLIRRASIVLTGLPPTPAEVSAFQQAYSDDADRAYEGLVERLLGSPHFGERWAQHWLDVIRWAETNGSESNMYRKNAWIYRDYVIRAFNEDKPYDQFIREQIAGDTMGIGDATGFLVAGPHVPAATVGREPSAQRQARADRMDEVMQTVGASMMGVTIGCARCHNHKFDPISINDYYAMTAAFEDVEFGSRFPEYREDHPRRKRADEIWPKIARQRDIIRKTGPWIESSLGYDELHFYPTEATAIRIEFLWPNIGIDEIEFFGTKQGDQNLVHKNQSVTVTQNENLKEIKEFHVLNDGLYGTMAWRVKSGKGSKERPWLEFEFGSAKSVDRMRISTNREDSMETDYLKGLNPKNFGEYILKLKTGDGEWKQVAHSKFVAIQNKSKPERAEALAEIQRLLGILAEEGPKPSFVARFVEPGKTHVLRRGSPENLGDEVYPSGLTELNGDLGIDAEANGQQRRAAFAEWLASKEHPLTSRVMVNRIWHHVFGQGIVPTTSDFGKAGAPPSHPELLDWLANEFVEPTDGQPWSTKHMIRKMVLSHAFRQQSLPRADCLAVDAGATLLWRYPPKRVEAEVIRDSILQASAKLDDSIGGRSYRIHNVKERYAQWEVVDNFSNKTWRRLLYQERMRRVDDRNFTAFDFPDCGQIKARRPVSTTPLQALNLMNSDFVVQQSNLIADRAVSESDSESAAVKRCFELILNREPTDDELTFCSSIVKEESLAIVCRALINSNEFAFLP</sequence>
<dbReference type="PANTHER" id="PTHR35889:SF3">
    <property type="entry name" value="F-BOX DOMAIN-CONTAINING PROTEIN"/>
    <property type="match status" value="1"/>
</dbReference>
<organism evidence="4 5">
    <name type="scientific">Mariniblastus fucicola</name>
    <dbReference type="NCBI Taxonomy" id="980251"/>
    <lineage>
        <taxon>Bacteria</taxon>
        <taxon>Pseudomonadati</taxon>
        <taxon>Planctomycetota</taxon>
        <taxon>Planctomycetia</taxon>
        <taxon>Pirellulales</taxon>
        <taxon>Pirellulaceae</taxon>
        <taxon>Mariniblastus</taxon>
    </lineage>
</organism>
<dbReference type="InterPro" id="IPR011429">
    <property type="entry name" value="Cyt_c_Planctomycete-type"/>
</dbReference>
<name>A0A5B9P7S8_9BACT</name>
<dbReference type="InterPro" id="IPR022655">
    <property type="entry name" value="DUF1553"/>
</dbReference>
<dbReference type="Pfam" id="PF07583">
    <property type="entry name" value="PSCyt2"/>
    <property type="match status" value="1"/>
</dbReference>
<feature type="domain" description="DUF1549" evidence="1">
    <location>
        <begin position="154"/>
        <end position="364"/>
    </location>
</feature>
<keyword evidence="5" id="KW-1185">Reference proteome</keyword>
<evidence type="ECO:0000259" key="3">
    <source>
        <dbReference type="Pfam" id="PF07635"/>
    </source>
</evidence>
<feature type="domain" description="DUF1553" evidence="2">
    <location>
        <begin position="636"/>
        <end position="890"/>
    </location>
</feature>
<evidence type="ECO:0000313" key="4">
    <source>
        <dbReference type="EMBL" id="QEG20992.1"/>
    </source>
</evidence>
<evidence type="ECO:0000259" key="1">
    <source>
        <dbReference type="Pfam" id="PF07583"/>
    </source>
</evidence>
<gene>
    <name evidence="4" type="ORF">MFFC18_08430</name>
</gene>
<evidence type="ECO:0000313" key="5">
    <source>
        <dbReference type="Proteomes" id="UP000322214"/>
    </source>
</evidence>
<evidence type="ECO:0000259" key="2">
    <source>
        <dbReference type="Pfam" id="PF07587"/>
    </source>
</evidence>
<feature type="domain" description="Cytochrome C Planctomycete-type" evidence="3">
    <location>
        <begin position="37"/>
        <end position="96"/>
    </location>
</feature>
<dbReference type="EMBL" id="CP042912">
    <property type="protein sequence ID" value="QEG20992.1"/>
    <property type="molecule type" value="Genomic_DNA"/>
</dbReference>
<reference evidence="4 5" key="1">
    <citation type="submission" date="2019-08" db="EMBL/GenBank/DDBJ databases">
        <title>Deep-cultivation of Planctomycetes and their phenomic and genomic characterization uncovers novel biology.</title>
        <authorList>
            <person name="Wiegand S."/>
            <person name="Jogler M."/>
            <person name="Boedeker C."/>
            <person name="Pinto D."/>
            <person name="Vollmers J."/>
            <person name="Rivas-Marin E."/>
            <person name="Kohn T."/>
            <person name="Peeters S.H."/>
            <person name="Heuer A."/>
            <person name="Rast P."/>
            <person name="Oberbeckmann S."/>
            <person name="Bunk B."/>
            <person name="Jeske O."/>
            <person name="Meyerdierks A."/>
            <person name="Storesund J.E."/>
            <person name="Kallscheuer N."/>
            <person name="Luecker S."/>
            <person name="Lage O.M."/>
            <person name="Pohl T."/>
            <person name="Merkel B.J."/>
            <person name="Hornburger P."/>
            <person name="Mueller R.-W."/>
            <person name="Bruemmer F."/>
            <person name="Labrenz M."/>
            <person name="Spormann A.M."/>
            <person name="Op den Camp H."/>
            <person name="Overmann J."/>
            <person name="Amann R."/>
            <person name="Jetten M.S.M."/>
            <person name="Mascher T."/>
            <person name="Medema M.H."/>
            <person name="Devos D.P."/>
            <person name="Kaster A.-K."/>
            <person name="Ovreas L."/>
            <person name="Rohde M."/>
            <person name="Galperin M.Y."/>
            <person name="Jogler C."/>
        </authorList>
    </citation>
    <scope>NUCLEOTIDE SEQUENCE [LARGE SCALE GENOMIC DNA]</scope>
    <source>
        <strain evidence="4 5">FC18</strain>
    </source>
</reference>
<dbReference type="Pfam" id="PF07587">
    <property type="entry name" value="PSD1"/>
    <property type="match status" value="1"/>
</dbReference>
<dbReference type="STRING" id="980251.GCA_001642875_02857"/>
<dbReference type="InterPro" id="IPR011444">
    <property type="entry name" value="DUF1549"/>
</dbReference>
<dbReference type="AlphaFoldDB" id="A0A5B9P7S8"/>
<dbReference type="KEGG" id="mff:MFFC18_08430"/>
<dbReference type="PANTHER" id="PTHR35889">
    <property type="entry name" value="CYCLOINULO-OLIGOSACCHARIDE FRUCTANOTRANSFERASE-RELATED"/>
    <property type="match status" value="1"/>
</dbReference>
<dbReference type="Proteomes" id="UP000322214">
    <property type="component" value="Chromosome"/>
</dbReference>
<accession>A0A5B9P7S8</accession>
<dbReference type="OrthoDB" id="127107at2"/>
<proteinExistence type="predicted"/>
<dbReference type="RefSeq" id="WP_075085085.1">
    <property type="nucleotide sequence ID" value="NZ_CP042912.1"/>
</dbReference>
<protein>
    <submittedName>
        <fullName evidence="4">Planctomycete cytochrome C</fullName>
    </submittedName>
</protein>